<name>A0ABX0SKH9_9ACTN</name>
<comment type="caution">
    <text evidence="1">The sequence shown here is derived from an EMBL/GenBank/DDBJ whole genome shotgun (WGS) entry which is preliminary data.</text>
</comment>
<protein>
    <submittedName>
        <fullName evidence="1">Uncharacterized protein</fullName>
    </submittedName>
</protein>
<sequence length="115" mass="13449">MTTTTAEKTCSFHACNERAERRGVCNKHYLRLRRTGHRHDEPKRHPIAALLEDVEFLLDCGEPITRITQATGYRHWESLEARLRHNGHPELADTIHQLGKADDNWWRGEQWRAGL</sequence>
<evidence type="ECO:0000313" key="2">
    <source>
        <dbReference type="Proteomes" id="UP000749311"/>
    </source>
</evidence>
<keyword evidence="2" id="KW-1185">Reference proteome</keyword>
<organism evidence="1 2">
    <name type="scientific">Brooklawnia cerclae</name>
    <dbReference type="NCBI Taxonomy" id="349934"/>
    <lineage>
        <taxon>Bacteria</taxon>
        <taxon>Bacillati</taxon>
        <taxon>Actinomycetota</taxon>
        <taxon>Actinomycetes</taxon>
        <taxon>Propionibacteriales</taxon>
        <taxon>Propionibacteriaceae</taxon>
        <taxon>Brooklawnia</taxon>
    </lineage>
</organism>
<proteinExistence type="predicted"/>
<dbReference type="EMBL" id="JAAMOZ010000003">
    <property type="protein sequence ID" value="NIH58495.1"/>
    <property type="molecule type" value="Genomic_DNA"/>
</dbReference>
<gene>
    <name evidence="1" type="ORF">FB473_003190</name>
</gene>
<evidence type="ECO:0000313" key="1">
    <source>
        <dbReference type="EMBL" id="NIH58495.1"/>
    </source>
</evidence>
<accession>A0ABX0SKH9</accession>
<dbReference type="RefSeq" id="WP_167171049.1">
    <property type="nucleotide sequence ID" value="NZ_BAAAOO010000001.1"/>
</dbReference>
<dbReference type="Proteomes" id="UP000749311">
    <property type="component" value="Unassembled WGS sequence"/>
</dbReference>
<reference evidence="1 2" key="1">
    <citation type="submission" date="2020-02" db="EMBL/GenBank/DDBJ databases">
        <title>Sequencing the genomes of 1000 actinobacteria strains.</title>
        <authorList>
            <person name="Klenk H.-P."/>
        </authorList>
    </citation>
    <scope>NUCLEOTIDE SEQUENCE [LARGE SCALE GENOMIC DNA]</scope>
    <source>
        <strain evidence="1 2">DSM 19609</strain>
    </source>
</reference>